<organism evidence="2 3">
    <name type="scientific">Romeriopsis navalis LEGE 11480</name>
    <dbReference type="NCBI Taxonomy" id="2777977"/>
    <lineage>
        <taxon>Bacteria</taxon>
        <taxon>Bacillati</taxon>
        <taxon>Cyanobacteriota</taxon>
        <taxon>Cyanophyceae</taxon>
        <taxon>Leptolyngbyales</taxon>
        <taxon>Leptolyngbyaceae</taxon>
        <taxon>Romeriopsis</taxon>
        <taxon>Romeriopsis navalis</taxon>
    </lineage>
</organism>
<comment type="caution">
    <text evidence="2">The sequence shown here is derived from an EMBL/GenBank/DDBJ whole genome shotgun (WGS) entry which is preliminary data.</text>
</comment>
<dbReference type="SUPFAM" id="SSF52799">
    <property type="entry name" value="(Phosphotyrosine protein) phosphatases II"/>
    <property type="match status" value="1"/>
</dbReference>
<feature type="domain" description="DSP-PTPase phosphatase fused to NAD+ Kinase" evidence="1">
    <location>
        <begin position="20"/>
        <end position="115"/>
    </location>
</feature>
<dbReference type="Pfam" id="PF22741">
    <property type="entry name" value="PTP-NADK"/>
    <property type="match status" value="1"/>
</dbReference>
<dbReference type="CDD" id="cd14503">
    <property type="entry name" value="PTP-bact"/>
    <property type="match status" value="1"/>
</dbReference>
<evidence type="ECO:0000313" key="2">
    <source>
        <dbReference type="EMBL" id="MBE9032509.1"/>
    </source>
</evidence>
<dbReference type="InterPro" id="IPR029021">
    <property type="entry name" value="Prot-tyrosine_phosphatase-like"/>
</dbReference>
<dbReference type="RefSeq" id="WP_264327326.1">
    <property type="nucleotide sequence ID" value="NZ_JADEXQ010000108.1"/>
</dbReference>
<dbReference type="Gene3D" id="3.90.190.10">
    <property type="entry name" value="Protein tyrosine phosphatase superfamily"/>
    <property type="match status" value="1"/>
</dbReference>
<name>A0A928Z571_9CYAN</name>
<dbReference type="AlphaFoldDB" id="A0A928Z571"/>
<accession>A0A928Z571</accession>
<evidence type="ECO:0000313" key="3">
    <source>
        <dbReference type="Proteomes" id="UP000625316"/>
    </source>
</evidence>
<proteinExistence type="predicted"/>
<keyword evidence="3" id="KW-1185">Reference proteome</keyword>
<evidence type="ECO:0000259" key="1">
    <source>
        <dbReference type="Pfam" id="PF22741"/>
    </source>
</evidence>
<sequence>MSFEQLSEIEAFVPVSPQLATSGQPTSAQFEVIKAAGYEAVVNLAMPTSSNWVPEEPEILANLGLDYFPMPVLWENPTLEDFDQFCAVLEQNQERKLWVHCAKNMRVSAMVYLYNRVRAKLPHEVAWRYVEPVWQPNPVWFGFIEATIELYEL</sequence>
<gene>
    <name evidence="2" type="ORF">IQ266_22480</name>
</gene>
<dbReference type="EMBL" id="JADEXQ010000108">
    <property type="protein sequence ID" value="MBE9032509.1"/>
    <property type="molecule type" value="Genomic_DNA"/>
</dbReference>
<protein>
    <submittedName>
        <fullName evidence="2">Protein tyrosine phosphatase family protein</fullName>
    </submittedName>
</protein>
<reference evidence="2" key="1">
    <citation type="submission" date="2020-10" db="EMBL/GenBank/DDBJ databases">
        <authorList>
            <person name="Castelo-Branco R."/>
            <person name="Eusebio N."/>
            <person name="Adriana R."/>
            <person name="Vieira A."/>
            <person name="Brugerolle De Fraissinette N."/>
            <person name="Rezende De Castro R."/>
            <person name="Schneider M.P."/>
            <person name="Vasconcelos V."/>
            <person name="Leao P.N."/>
        </authorList>
    </citation>
    <scope>NUCLEOTIDE SEQUENCE</scope>
    <source>
        <strain evidence="2">LEGE 11480</strain>
    </source>
</reference>
<dbReference type="InterPro" id="IPR055214">
    <property type="entry name" value="PTP-NADK"/>
</dbReference>
<dbReference type="Proteomes" id="UP000625316">
    <property type="component" value="Unassembled WGS sequence"/>
</dbReference>